<dbReference type="Proteomes" id="UP000008827">
    <property type="component" value="Chromosome 12"/>
</dbReference>
<dbReference type="EnsemblPlants" id="KRH25771">
    <property type="protein sequence ID" value="KRH25771"/>
    <property type="gene ID" value="GLYMA_12G127800"/>
</dbReference>
<name>K7LUG4_SOYBN</name>
<reference evidence="5" key="2">
    <citation type="submission" date="2018-02" db="UniProtKB">
        <authorList>
            <consortium name="EnsemblPlants"/>
        </authorList>
    </citation>
    <scope>IDENTIFICATION</scope>
    <source>
        <strain evidence="5">Williams 82</strain>
    </source>
</reference>
<dbReference type="InterPro" id="IPR015421">
    <property type="entry name" value="PyrdxlP-dep_Trfase_major"/>
</dbReference>
<dbReference type="PANTHER" id="PTHR42735:SF6">
    <property type="entry name" value="SPHINGOSINE-1-PHOSPHATE LYASE 1"/>
    <property type="match status" value="1"/>
</dbReference>
<dbReference type="InterPro" id="IPR015424">
    <property type="entry name" value="PyrdxlP-dep_Trfase"/>
</dbReference>
<organism evidence="4">
    <name type="scientific">Glycine max</name>
    <name type="common">Soybean</name>
    <name type="synonym">Glycine hispida</name>
    <dbReference type="NCBI Taxonomy" id="3847"/>
    <lineage>
        <taxon>Eukaryota</taxon>
        <taxon>Viridiplantae</taxon>
        <taxon>Streptophyta</taxon>
        <taxon>Embryophyta</taxon>
        <taxon>Tracheophyta</taxon>
        <taxon>Spermatophyta</taxon>
        <taxon>Magnoliopsida</taxon>
        <taxon>eudicotyledons</taxon>
        <taxon>Gunneridae</taxon>
        <taxon>Pentapetalae</taxon>
        <taxon>rosids</taxon>
        <taxon>fabids</taxon>
        <taxon>Fabales</taxon>
        <taxon>Fabaceae</taxon>
        <taxon>Papilionoideae</taxon>
        <taxon>50 kb inversion clade</taxon>
        <taxon>NPAAA clade</taxon>
        <taxon>indigoferoid/millettioid clade</taxon>
        <taxon>Phaseoleae</taxon>
        <taxon>Glycine</taxon>
        <taxon>Glycine subgen. Soja</taxon>
    </lineage>
</organism>
<evidence type="ECO:0000256" key="3">
    <source>
        <dbReference type="ARBA" id="ARBA00023239"/>
    </source>
</evidence>
<evidence type="ECO:0000256" key="2">
    <source>
        <dbReference type="ARBA" id="ARBA00022898"/>
    </source>
</evidence>
<evidence type="ECO:0000313" key="4">
    <source>
        <dbReference type="EMBL" id="KRH25771.1"/>
    </source>
</evidence>
<reference evidence="4" key="3">
    <citation type="submission" date="2018-07" db="EMBL/GenBank/DDBJ databases">
        <title>WGS assembly of Glycine max.</title>
        <authorList>
            <person name="Schmutz J."/>
            <person name="Cannon S."/>
            <person name="Schlueter J."/>
            <person name="Ma J."/>
            <person name="Mitros T."/>
            <person name="Nelson W."/>
            <person name="Hyten D."/>
            <person name="Song Q."/>
            <person name="Thelen J."/>
            <person name="Cheng J."/>
            <person name="Xu D."/>
            <person name="Hellsten U."/>
            <person name="May G."/>
            <person name="Yu Y."/>
            <person name="Sakurai T."/>
            <person name="Umezawa T."/>
            <person name="Bhattacharyya M."/>
            <person name="Sandhu D."/>
            <person name="Valliyodan B."/>
            <person name="Lindquist E."/>
            <person name="Peto M."/>
            <person name="Grant D."/>
            <person name="Shu S."/>
            <person name="Goodstein D."/>
            <person name="Barry K."/>
            <person name="Futrell-Griggs M."/>
            <person name="Abernathy B."/>
            <person name="Du J."/>
            <person name="Tian Z."/>
            <person name="Zhu L."/>
            <person name="Gill N."/>
            <person name="Joshi T."/>
            <person name="Libault M."/>
            <person name="Sethuraman A."/>
            <person name="Zhang X."/>
            <person name="Shinozaki K."/>
            <person name="Nguyen H."/>
            <person name="Wing R."/>
            <person name="Cregan P."/>
            <person name="Specht J."/>
            <person name="Grimwood J."/>
            <person name="Rokhsar D."/>
            <person name="Stacey G."/>
            <person name="Shoemaker R."/>
            <person name="Jackson S."/>
        </authorList>
    </citation>
    <scope>NUCLEOTIDE SEQUENCE</scope>
    <source>
        <tissue evidence="4">Callus</tissue>
    </source>
</reference>
<dbReference type="HOGENOM" id="CLU_2101288_0_0_1"/>
<dbReference type="STRING" id="3847.K7LUG4"/>
<dbReference type="Gramene" id="KRH25771">
    <property type="protein sequence ID" value="KRH25771"/>
    <property type="gene ID" value="GLYMA_12G127800"/>
</dbReference>
<dbReference type="AlphaFoldDB" id="K7LUG4"/>
<protein>
    <submittedName>
        <fullName evidence="4 5">Uncharacterized protein</fullName>
    </submittedName>
</protein>
<evidence type="ECO:0000256" key="1">
    <source>
        <dbReference type="ARBA" id="ARBA00001933"/>
    </source>
</evidence>
<comment type="cofactor">
    <cofactor evidence="1">
        <name>pyridoxal 5'-phosphate</name>
        <dbReference type="ChEBI" id="CHEBI:597326"/>
    </cofactor>
</comment>
<dbReference type="eggNOG" id="KOG1383">
    <property type="taxonomic scope" value="Eukaryota"/>
</dbReference>
<accession>K7LUG4</accession>
<dbReference type="InterPro" id="IPR050477">
    <property type="entry name" value="GrpII_AminoAcid_Decarb"/>
</dbReference>
<gene>
    <name evidence="4" type="ORF">GLYMA_12G127800</name>
</gene>
<evidence type="ECO:0000313" key="5">
    <source>
        <dbReference type="EnsemblPlants" id="KRH25771"/>
    </source>
</evidence>
<keyword evidence="2" id="KW-0663">Pyridoxal phosphate</keyword>
<dbReference type="Gene3D" id="3.40.640.10">
    <property type="entry name" value="Type I PLP-dependent aspartate aminotransferase-like (Major domain)"/>
    <property type="match status" value="1"/>
</dbReference>
<reference evidence="4 5" key="1">
    <citation type="journal article" date="2010" name="Nature">
        <title>Genome sequence of the palaeopolyploid soybean.</title>
        <authorList>
            <person name="Schmutz J."/>
            <person name="Cannon S.B."/>
            <person name="Schlueter J."/>
            <person name="Ma J."/>
            <person name="Mitros T."/>
            <person name="Nelson W."/>
            <person name="Hyten D.L."/>
            <person name="Song Q."/>
            <person name="Thelen J.J."/>
            <person name="Cheng J."/>
            <person name="Xu D."/>
            <person name="Hellsten U."/>
            <person name="May G.D."/>
            <person name="Yu Y."/>
            <person name="Sakurai T."/>
            <person name="Umezawa T."/>
            <person name="Bhattacharyya M.K."/>
            <person name="Sandhu D."/>
            <person name="Valliyodan B."/>
            <person name="Lindquist E."/>
            <person name="Peto M."/>
            <person name="Grant D."/>
            <person name="Shu S."/>
            <person name="Goodstein D."/>
            <person name="Barry K."/>
            <person name="Futrell-Griggs M."/>
            <person name="Abernathy B."/>
            <person name="Du J."/>
            <person name="Tian Z."/>
            <person name="Zhu L."/>
            <person name="Gill N."/>
            <person name="Joshi T."/>
            <person name="Libault M."/>
            <person name="Sethuraman A."/>
            <person name="Zhang X.-C."/>
            <person name="Shinozaki K."/>
            <person name="Nguyen H.T."/>
            <person name="Wing R.A."/>
            <person name="Cregan P."/>
            <person name="Specht J."/>
            <person name="Grimwood J."/>
            <person name="Rokhsar D."/>
            <person name="Stacey G."/>
            <person name="Shoemaker R.C."/>
            <person name="Jackson S.A."/>
        </authorList>
    </citation>
    <scope>NUCLEOTIDE SEQUENCE</scope>
    <source>
        <strain evidence="5">cv. Williams 82</strain>
        <tissue evidence="4">Callus</tissue>
    </source>
</reference>
<dbReference type="PaxDb" id="3847-GLYMA12G15203.1"/>
<evidence type="ECO:0000313" key="6">
    <source>
        <dbReference type="Proteomes" id="UP000008827"/>
    </source>
</evidence>
<dbReference type="SMR" id="K7LUG4"/>
<keyword evidence="3" id="KW-0456">Lyase</keyword>
<dbReference type="EMBL" id="CM000845">
    <property type="protein sequence ID" value="KRH25771.1"/>
    <property type="molecule type" value="Genomic_DNA"/>
</dbReference>
<sequence length="116" mass="12780">MPKNKSCIGGSESHGHFSLINEACSMFAHTNPLHLDVFKSVAHFEAEVVAMTAALLGSKEKNSGGQICGNMTPSGTEYIISYQYFNIKLWHVPINKNFQVDVKAIQCHITKNTILV</sequence>
<dbReference type="SUPFAM" id="SSF53383">
    <property type="entry name" value="PLP-dependent transferases"/>
    <property type="match status" value="1"/>
</dbReference>
<keyword evidence="6" id="KW-1185">Reference proteome</keyword>
<dbReference type="InParanoid" id="K7LUG4"/>
<dbReference type="PANTHER" id="PTHR42735">
    <property type="match status" value="1"/>
</dbReference>
<proteinExistence type="predicted"/>